<feature type="compositionally biased region" description="Acidic residues" evidence="1">
    <location>
        <begin position="211"/>
        <end position="225"/>
    </location>
</feature>
<dbReference type="InterPro" id="IPR046796">
    <property type="entry name" value="Transposase_32_dom"/>
</dbReference>
<dbReference type="eggNOG" id="ENOG502R82Y">
    <property type="taxonomic scope" value="Eukaryota"/>
</dbReference>
<dbReference type="EnsemblPlants" id="PGSC0003DMT400091582">
    <property type="protein sequence ID" value="PGSC0003DMT400091582"/>
    <property type="gene ID" value="PGSC0003DMG400041153"/>
</dbReference>
<name>M1DMY5_SOLTU</name>
<dbReference type="AlphaFoldDB" id="M1DMY5"/>
<organism evidence="3 4">
    <name type="scientific">Solanum tuberosum</name>
    <name type="common">Potato</name>
    <dbReference type="NCBI Taxonomy" id="4113"/>
    <lineage>
        <taxon>Eukaryota</taxon>
        <taxon>Viridiplantae</taxon>
        <taxon>Streptophyta</taxon>
        <taxon>Embryophyta</taxon>
        <taxon>Tracheophyta</taxon>
        <taxon>Spermatophyta</taxon>
        <taxon>Magnoliopsida</taxon>
        <taxon>eudicotyledons</taxon>
        <taxon>Gunneridae</taxon>
        <taxon>Pentapetalae</taxon>
        <taxon>asterids</taxon>
        <taxon>lamiids</taxon>
        <taxon>Solanales</taxon>
        <taxon>Solanaceae</taxon>
        <taxon>Solanoideae</taxon>
        <taxon>Solaneae</taxon>
        <taxon>Solanum</taxon>
    </lineage>
</organism>
<dbReference type="PaxDb" id="4113-PGSC0003DMT400091582"/>
<evidence type="ECO:0000313" key="3">
    <source>
        <dbReference type="EnsemblPlants" id="PGSC0003DMT400091582"/>
    </source>
</evidence>
<keyword evidence="4" id="KW-1185">Reference proteome</keyword>
<dbReference type="Proteomes" id="UP000011115">
    <property type="component" value="Unassembled WGS sequence"/>
</dbReference>
<dbReference type="InParanoid" id="M1DMY5"/>
<proteinExistence type="predicted"/>
<dbReference type="Pfam" id="PF20167">
    <property type="entry name" value="Transposase_32"/>
    <property type="match status" value="1"/>
</dbReference>
<evidence type="ECO:0000259" key="2">
    <source>
        <dbReference type="Pfam" id="PF20167"/>
    </source>
</evidence>
<feature type="domain" description="Putative plant transposon protein" evidence="2">
    <location>
        <begin position="3"/>
        <end position="123"/>
    </location>
</feature>
<sequence>MQWDNPHPVIRIRGVDISLNATAINEALEVPEVPNYEYETRLREIDLEWLRDTLVEPTRWDQVHWATAEGITSTNWSPDAKRWLHLVTRRIRPSDNLTDVTFPLALVVACAIQGVPLFDADEVLPMDPPLHPLLVRTSSTSRSKRRRRTGRASNSKEAVDSDDEDPILGARVEEDLEAVRKKMGSAYADFTSVPPNTALEVEMSPLPAVSGEEEELSEGPSDDSALEGCKNHVYLCRFWAGDAHSGEG</sequence>
<feature type="region of interest" description="Disordered" evidence="1">
    <location>
        <begin position="131"/>
        <end position="169"/>
    </location>
</feature>
<reference evidence="4" key="1">
    <citation type="journal article" date="2011" name="Nature">
        <title>Genome sequence and analysis of the tuber crop potato.</title>
        <authorList>
            <consortium name="The Potato Genome Sequencing Consortium"/>
        </authorList>
    </citation>
    <scope>NUCLEOTIDE SEQUENCE [LARGE SCALE GENOMIC DNA]</scope>
    <source>
        <strain evidence="4">cv. DM1-3 516 R44</strain>
    </source>
</reference>
<reference evidence="3" key="2">
    <citation type="submission" date="2015-06" db="UniProtKB">
        <authorList>
            <consortium name="EnsemblPlants"/>
        </authorList>
    </citation>
    <scope>IDENTIFICATION</scope>
    <source>
        <strain evidence="3">DM1-3 516 R44</strain>
    </source>
</reference>
<evidence type="ECO:0000256" key="1">
    <source>
        <dbReference type="SAM" id="MobiDB-lite"/>
    </source>
</evidence>
<feature type="region of interest" description="Disordered" evidence="1">
    <location>
        <begin position="202"/>
        <end position="225"/>
    </location>
</feature>
<evidence type="ECO:0000313" key="4">
    <source>
        <dbReference type="Proteomes" id="UP000011115"/>
    </source>
</evidence>
<protein>
    <recommendedName>
        <fullName evidence="2">Putative plant transposon protein domain-containing protein</fullName>
    </recommendedName>
</protein>
<dbReference type="HOGENOM" id="CLU_1121697_0_0_1"/>
<accession>M1DMY5</accession>
<dbReference type="Gramene" id="PGSC0003DMT400091582">
    <property type="protein sequence ID" value="PGSC0003DMT400091582"/>
    <property type="gene ID" value="PGSC0003DMG400041153"/>
</dbReference>